<evidence type="ECO:0000256" key="1">
    <source>
        <dbReference type="SAM" id="MobiDB-lite"/>
    </source>
</evidence>
<evidence type="ECO:0000313" key="2">
    <source>
        <dbReference type="EMBL" id="CAG7729013.1"/>
    </source>
</evidence>
<accession>A0A8J2K3L3</accession>
<comment type="caution">
    <text evidence="2">The sequence shown here is derived from an EMBL/GenBank/DDBJ whole genome shotgun (WGS) entry which is preliminary data.</text>
</comment>
<dbReference type="AlphaFoldDB" id="A0A8J2K3L3"/>
<dbReference type="Proteomes" id="UP000708208">
    <property type="component" value="Unassembled WGS sequence"/>
</dbReference>
<reference evidence="2" key="1">
    <citation type="submission" date="2021-06" db="EMBL/GenBank/DDBJ databases">
        <authorList>
            <person name="Hodson N. C."/>
            <person name="Mongue J. A."/>
            <person name="Jaron S. K."/>
        </authorList>
    </citation>
    <scope>NUCLEOTIDE SEQUENCE</scope>
</reference>
<protein>
    <submittedName>
        <fullName evidence="2">Uncharacterized protein</fullName>
    </submittedName>
</protein>
<feature type="region of interest" description="Disordered" evidence="1">
    <location>
        <begin position="108"/>
        <end position="195"/>
    </location>
</feature>
<evidence type="ECO:0000313" key="3">
    <source>
        <dbReference type="Proteomes" id="UP000708208"/>
    </source>
</evidence>
<dbReference type="EMBL" id="CAJVCH010172024">
    <property type="protein sequence ID" value="CAG7729013.1"/>
    <property type="molecule type" value="Genomic_DNA"/>
</dbReference>
<keyword evidence="3" id="KW-1185">Reference proteome</keyword>
<organism evidence="2 3">
    <name type="scientific">Allacma fusca</name>
    <dbReference type="NCBI Taxonomy" id="39272"/>
    <lineage>
        <taxon>Eukaryota</taxon>
        <taxon>Metazoa</taxon>
        <taxon>Ecdysozoa</taxon>
        <taxon>Arthropoda</taxon>
        <taxon>Hexapoda</taxon>
        <taxon>Collembola</taxon>
        <taxon>Symphypleona</taxon>
        <taxon>Sminthuridae</taxon>
        <taxon>Allacma</taxon>
    </lineage>
</organism>
<feature type="compositionally biased region" description="Polar residues" evidence="1">
    <location>
        <begin position="118"/>
        <end position="135"/>
    </location>
</feature>
<proteinExistence type="predicted"/>
<gene>
    <name evidence="2" type="ORF">AFUS01_LOCUS17754</name>
</gene>
<name>A0A8J2K3L3_9HEXA</name>
<sequence length="195" mass="21082">MEGYVGFNLNNIEISDSGECAISRANDFNDAMQKRELLQAAQISQGYNVISGESLLKLLIRGSVSSGVSVRTLGTKRSSVHSFVVTESDVGRERKLLDSISLKVSKAPGMKISKESQRPGQGSASSVKSGRTSIPNLRGSPIIARKSAKETAQAALRGSRVSEEIRPPGPRRTTRDRKPPDIFKSSDFGKYRSLG</sequence>